<proteinExistence type="predicted"/>
<keyword evidence="1" id="KW-0472">Membrane</keyword>
<dbReference type="AlphaFoldDB" id="A0A3P5YJR0"/>
<feature type="transmembrane region" description="Helical" evidence="1">
    <location>
        <begin position="9"/>
        <end position="25"/>
    </location>
</feature>
<sequence length="48" mass="5599">MMCCQRRRASLYIMFLLLPVYYNFLSLPSPPTFYKLCFGAGEATAKVW</sequence>
<reference evidence="2" key="1">
    <citation type="submission" date="2018-11" db="EMBL/GenBank/DDBJ databases">
        <authorList>
            <consortium name="Genoscope - CEA"/>
            <person name="William W."/>
        </authorList>
    </citation>
    <scope>NUCLEOTIDE SEQUENCE</scope>
</reference>
<keyword evidence="1" id="KW-1133">Transmembrane helix</keyword>
<gene>
    <name evidence="2" type="ORF">BRAA06T25949Z</name>
</gene>
<accession>A0A3P5YJR0</accession>
<protein>
    <submittedName>
        <fullName evidence="2">Uncharacterized protein</fullName>
    </submittedName>
</protein>
<evidence type="ECO:0000313" key="2">
    <source>
        <dbReference type="EMBL" id="VDC67409.1"/>
    </source>
</evidence>
<organism evidence="2">
    <name type="scientific">Brassica campestris</name>
    <name type="common">Field mustard</name>
    <dbReference type="NCBI Taxonomy" id="3711"/>
    <lineage>
        <taxon>Eukaryota</taxon>
        <taxon>Viridiplantae</taxon>
        <taxon>Streptophyta</taxon>
        <taxon>Embryophyta</taxon>
        <taxon>Tracheophyta</taxon>
        <taxon>Spermatophyta</taxon>
        <taxon>Magnoliopsida</taxon>
        <taxon>eudicotyledons</taxon>
        <taxon>Gunneridae</taxon>
        <taxon>Pentapetalae</taxon>
        <taxon>rosids</taxon>
        <taxon>malvids</taxon>
        <taxon>Brassicales</taxon>
        <taxon>Brassicaceae</taxon>
        <taxon>Brassiceae</taxon>
        <taxon>Brassica</taxon>
    </lineage>
</organism>
<evidence type="ECO:0000256" key="1">
    <source>
        <dbReference type="SAM" id="Phobius"/>
    </source>
</evidence>
<name>A0A3P5YJR0_BRACM</name>
<keyword evidence="1" id="KW-0812">Transmembrane</keyword>
<dbReference type="EMBL" id="LR031569">
    <property type="protein sequence ID" value="VDC67409.1"/>
    <property type="molecule type" value="Genomic_DNA"/>
</dbReference>